<organism evidence="1 2">
    <name type="scientific">Liparis tanakae</name>
    <name type="common">Tanaka's snailfish</name>
    <dbReference type="NCBI Taxonomy" id="230148"/>
    <lineage>
        <taxon>Eukaryota</taxon>
        <taxon>Metazoa</taxon>
        <taxon>Chordata</taxon>
        <taxon>Craniata</taxon>
        <taxon>Vertebrata</taxon>
        <taxon>Euteleostomi</taxon>
        <taxon>Actinopterygii</taxon>
        <taxon>Neopterygii</taxon>
        <taxon>Teleostei</taxon>
        <taxon>Neoteleostei</taxon>
        <taxon>Acanthomorphata</taxon>
        <taxon>Eupercaria</taxon>
        <taxon>Perciformes</taxon>
        <taxon>Cottioidei</taxon>
        <taxon>Cottales</taxon>
        <taxon>Liparidae</taxon>
        <taxon>Liparis</taxon>
    </lineage>
</organism>
<sequence length="56" mass="6466">MCFCSPSGLKPPLVDEDLQDLKRGNLLLEREKLSLEIQMLRMKMASMSCREELLPQ</sequence>
<proteinExistence type="predicted"/>
<gene>
    <name evidence="1" type="ORF">EYF80_065845</name>
</gene>
<keyword evidence="2" id="KW-1185">Reference proteome</keyword>
<evidence type="ECO:0000313" key="2">
    <source>
        <dbReference type="Proteomes" id="UP000314294"/>
    </source>
</evidence>
<protein>
    <submittedName>
        <fullName evidence="1">Uncharacterized protein</fullName>
    </submittedName>
</protein>
<evidence type="ECO:0000313" key="1">
    <source>
        <dbReference type="EMBL" id="TNN24032.1"/>
    </source>
</evidence>
<accession>A0A4Z2E6R6</accession>
<comment type="caution">
    <text evidence="1">The sequence shown here is derived from an EMBL/GenBank/DDBJ whole genome shotgun (WGS) entry which is preliminary data.</text>
</comment>
<dbReference type="Proteomes" id="UP000314294">
    <property type="component" value="Unassembled WGS sequence"/>
</dbReference>
<dbReference type="AlphaFoldDB" id="A0A4Z2E6R6"/>
<dbReference type="EMBL" id="SRLO01016630">
    <property type="protein sequence ID" value="TNN24032.1"/>
    <property type="molecule type" value="Genomic_DNA"/>
</dbReference>
<name>A0A4Z2E6R6_9TELE</name>
<dbReference type="OrthoDB" id="10061407at2759"/>
<reference evidence="1 2" key="1">
    <citation type="submission" date="2019-03" db="EMBL/GenBank/DDBJ databases">
        <title>First draft genome of Liparis tanakae, snailfish: a comprehensive survey of snailfish specific genes.</title>
        <authorList>
            <person name="Kim W."/>
            <person name="Song I."/>
            <person name="Jeong J.-H."/>
            <person name="Kim D."/>
            <person name="Kim S."/>
            <person name="Ryu S."/>
            <person name="Song J.Y."/>
            <person name="Lee S.K."/>
        </authorList>
    </citation>
    <scope>NUCLEOTIDE SEQUENCE [LARGE SCALE GENOMIC DNA]</scope>
    <source>
        <tissue evidence="1">Muscle</tissue>
    </source>
</reference>